<accession>A0A8X7PEX1</accession>
<organism evidence="1 2">
    <name type="scientific">Brassica carinata</name>
    <name type="common">Ethiopian mustard</name>
    <name type="synonym">Abyssinian cabbage</name>
    <dbReference type="NCBI Taxonomy" id="52824"/>
    <lineage>
        <taxon>Eukaryota</taxon>
        <taxon>Viridiplantae</taxon>
        <taxon>Streptophyta</taxon>
        <taxon>Embryophyta</taxon>
        <taxon>Tracheophyta</taxon>
        <taxon>Spermatophyta</taxon>
        <taxon>Magnoliopsida</taxon>
        <taxon>eudicotyledons</taxon>
        <taxon>Gunneridae</taxon>
        <taxon>Pentapetalae</taxon>
        <taxon>rosids</taxon>
        <taxon>malvids</taxon>
        <taxon>Brassicales</taxon>
        <taxon>Brassicaceae</taxon>
        <taxon>Brassiceae</taxon>
        <taxon>Brassica</taxon>
    </lineage>
</organism>
<dbReference type="OrthoDB" id="1034918at2759"/>
<gene>
    <name evidence="1" type="ORF">Bca52824_089241</name>
</gene>
<dbReference type="Proteomes" id="UP000886595">
    <property type="component" value="Unassembled WGS sequence"/>
</dbReference>
<comment type="caution">
    <text evidence="1">The sequence shown here is derived from an EMBL/GenBank/DDBJ whole genome shotgun (WGS) entry which is preliminary data.</text>
</comment>
<dbReference type="EMBL" id="JAAMPC010000017">
    <property type="protein sequence ID" value="KAG2249613.1"/>
    <property type="molecule type" value="Genomic_DNA"/>
</dbReference>
<keyword evidence="2" id="KW-1185">Reference proteome</keyword>
<evidence type="ECO:0000313" key="1">
    <source>
        <dbReference type="EMBL" id="KAG2249613.1"/>
    </source>
</evidence>
<sequence length="301" mass="34861">MGDSSPEYDPDYARFAAEVRAELKEYAKDEYIFSSSSSSYDPADQGWSTYVTDANAFFAGRRIKPKAWRVHYDRGLCARLALYCYNLQNGTDYDFRFICQLQEQNRVSSFTKSFITFEAVNPADRSPLFFETCVKHIDDQVTFVPKLWWETHICRVEGSEEADYEWNDEAVNDYYKSELPKWLSDDHQQQCYVVEQSELHDKKNGWLALLTEFAFFTKWNGPLSPAEIEDCRPLITQRVVVETHGEGEKEPSDKLNAANAIFYISFECVEDPTIGHYRAVVRKTMDGKPGHMRLEVTCSKV</sequence>
<reference evidence="1 2" key="1">
    <citation type="submission" date="2020-02" db="EMBL/GenBank/DDBJ databases">
        <authorList>
            <person name="Ma Q."/>
            <person name="Huang Y."/>
            <person name="Song X."/>
            <person name="Pei D."/>
        </authorList>
    </citation>
    <scope>NUCLEOTIDE SEQUENCE [LARGE SCALE GENOMIC DNA]</scope>
    <source>
        <strain evidence="1">Sxm20200214</strain>
        <tissue evidence="1">Leaf</tissue>
    </source>
</reference>
<dbReference type="AlphaFoldDB" id="A0A8X7PEX1"/>
<dbReference type="Pfam" id="PF04776">
    <property type="entry name" value="protein_MS5"/>
    <property type="match status" value="1"/>
</dbReference>
<dbReference type="PANTHER" id="PTHR31260:SF49">
    <property type="entry name" value="CYSTATIN DOMAIN-CONTAINING PROTEIN"/>
    <property type="match status" value="1"/>
</dbReference>
<dbReference type="NCBIfam" id="TIGR01572">
    <property type="entry name" value="A_thl_para_3677"/>
    <property type="match status" value="1"/>
</dbReference>
<dbReference type="InterPro" id="IPR006462">
    <property type="entry name" value="MS5"/>
</dbReference>
<evidence type="ECO:0000313" key="2">
    <source>
        <dbReference type="Proteomes" id="UP000886595"/>
    </source>
</evidence>
<dbReference type="PANTHER" id="PTHR31260">
    <property type="entry name" value="CYSTATIN/MONELLIN SUPERFAMILY PROTEIN"/>
    <property type="match status" value="1"/>
</dbReference>
<proteinExistence type="predicted"/>
<protein>
    <submittedName>
        <fullName evidence="1">Uncharacterized protein</fullName>
    </submittedName>
</protein>
<name>A0A8X7PEX1_BRACI</name>